<dbReference type="AlphaFoldDB" id="X0UC68"/>
<dbReference type="EMBL" id="BARS01010745">
    <property type="protein sequence ID" value="GAF96916.1"/>
    <property type="molecule type" value="Genomic_DNA"/>
</dbReference>
<gene>
    <name evidence="1" type="ORF">S01H1_19804</name>
</gene>
<feature type="non-terminal residue" evidence="1">
    <location>
        <position position="1"/>
    </location>
</feature>
<sequence length="40" mass="4442">KVGFSSPSMTKKVEALMAAHIYRVCANELECNLKDEEAVE</sequence>
<comment type="caution">
    <text evidence="1">The sequence shown here is derived from an EMBL/GenBank/DDBJ whole genome shotgun (WGS) entry which is preliminary data.</text>
</comment>
<accession>X0UC68</accession>
<name>X0UC68_9ZZZZ</name>
<proteinExistence type="predicted"/>
<reference evidence="1" key="1">
    <citation type="journal article" date="2014" name="Front. Microbiol.">
        <title>High frequency of phylogenetically diverse reductive dehalogenase-homologous genes in deep subseafloor sedimentary metagenomes.</title>
        <authorList>
            <person name="Kawai M."/>
            <person name="Futagami T."/>
            <person name="Toyoda A."/>
            <person name="Takaki Y."/>
            <person name="Nishi S."/>
            <person name="Hori S."/>
            <person name="Arai W."/>
            <person name="Tsubouchi T."/>
            <person name="Morono Y."/>
            <person name="Uchiyama I."/>
            <person name="Ito T."/>
            <person name="Fujiyama A."/>
            <person name="Inagaki F."/>
            <person name="Takami H."/>
        </authorList>
    </citation>
    <scope>NUCLEOTIDE SEQUENCE</scope>
    <source>
        <strain evidence="1">Expedition CK06-06</strain>
    </source>
</reference>
<evidence type="ECO:0000313" key="1">
    <source>
        <dbReference type="EMBL" id="GAF96916.1"/>
    </source>
</evidence>
<organism evidence="1">
    <name type="scientific">marine sediment metagenome</name>
    <dbReference type="NCBI Taxonomy" id="412755"/>
    <lineage>
        <taxon>unclassified sequences</taxon>
        <taxon>metagenomes</taxon>
        <taxon>ecological metagenomes</taxon>
    </lineage>
</organism>
<protein>
    <submittedName>
        <fullName evidence="1">Uncharacterized protein</fullName>
    </submittedName>
</protein>